<keyword evidence="1" id="KW-1133">Transmembrane helix</keyword>
<accession>A0A7E4V0C2</accession>
<organism evidence="2 3">
    <name type="scientific">Panagrellus redivivus</name>
    <name type="common">Microworm</name>
    <dbReference type="NCBI Taxonomy" id="6233"/>
    <lineage>
        <taxon>Eukaryota</taxon>
        <taxon>Metazoa</taxon>
        <taxon>Ecdysozoa</taxon>
        <taxon>Nematoda</taxon>
        <taxon>Chromadorea</taxon>
        <taxon>Rhabditida</taxon>
        <taxon>Tylenchina</taxon>
        <taxon>Panagrolaimomorpha</taxon>
        <taxon>Panagrolaimoidea</taxon>
        <taxon>Panagrolaimidae</taxon>
        <taxon>Panagrellus</taxon>
    </lineage>
</organism>
<keyword evidence="1" id="KW-0812">Transmembrane</keyword>
<evidence type="ECO:0000313" key="2">
    <source>
        <dbReference type="Proteomes" id="UP000492821"/>
    </source>
</evidence>
<keyword evidence="1" id="KW-0472">Membrane</keyword>
<dbReference type="WBParaSite" id="Pan_g15050.t1">
    <property type="protein sequence ID" value="Pan_g15050.t1"/>
    <property type="gene ID" value="Pan_g15050"/>
</dbReference>
<evidence type="ECO:0000256" key="1">
    <source>
        <dbReference type="SAM" id="Phobius"/>
    </source>
</evidence>
<reference evidence="3" key="2">
    <citation type="submission" date="2020-10" db="UniProtKB">
        <authorList>
            <consortium name="WormBaseParasite"/>
        </authorList>
    </citation>
    <scope>IDENTIFICATION</scope>
</reference>
<proteinExistence type="predicted"/>
<protein>
    <submittedName>
        <fullName evidence="3">Vanin_C domain-containing protein</fullName>
    </submittedName>
</protein>
<sequence length="340" mass="37645">MPPKRKPILIHGIGRSTAVHVWPDEQGNLWLNDLNRAFNTRVVELVLKQVYYYSQSKVSAVLSCSQSNNAPKPSVPVVSNMKKPATIHQVVQSSKPTVENPVQKPVVATNPTVTLNAFNQFSHNEVVFPKFVEIQYENHSSRMIAVGEGGEIQCADINACFNREVKFLIFTQGDKTFTIAPRKAGYFLMPKLDMTRSMSVSYVFGITYYELQIHIKGTDKSVADDGQKHLLPPIEITDGVSTFNKPICGWKHCTDITAVSYNSTPPTTVANTSGNFENFLEMYNLGYGETSSVDPGSETLVESGDDVNIDWKSVFIGGGIAIAILSGLRLVYQTKAFLRK</sequence>
<evidence type="ECO:0000313" key="3">
    <source>
        <dbReference type="WBParaSite" id="Pan_g15050.t1"/>
    </source>
</evidence>
<feature type="transmembrane region" description="Helical" evidence="1">
    <location>
        <begin position="314"/>
        <end position="332"/>
    </location>
</feature>
<dbReference type="Proteomes" id="UP000492821">
    <property type="component" value="Unassembled WGS sequence"/>
</dbReference>
<dbReference type="AlphaFoldDB" id="A0A7E4V0C2"/>
<reference evidence="2" key="1">
    <citation type="journal article" date="2013" name="Genetics">
        <title>The draft genome and transcriptome of Panagrellus redivivus are shaped by the harsh demands of a free-living lifestyle.</title>
        <authorList>
            <person name="Srinivasan J."/>
            <person name="Dillman A.R."/>
            <person name="Macchietto M.G."/>
            <person name="Heikkinen L."/>
            <person name="Lakso M."/>
            <person name="Fracchia K.M."/>
            <person name="Antoshechkin I."/>
            <person name="Mortazavi A."/>
            <person name="Wong G."/>
            <person name="Sternberg P.W."/>
        </authorList>
    </citation>
    <scope>NUCLEOTIDE SEQUENCE [LARGE SCALE GENOMIC DNA]</scope>
    <source>
        <strain evidence="2">MT8872</strain>
    </source>
</reference>
<name>A0A7E4V0C2_PANRE</name>
<keyword evidence="2" id="KW-1185">Reference proteome</keyword>